<dbReference type="Pfam" id="PF05783">
    <property type="entry name" value="DLIC"/>
    <property type="match status" value="2"/>
</dbReference>
<evidence type="ECO:0000256" key="10">
    <source>
        <dbReference type="ARBA" id="ARBA00023017"/>
    </source>
</evidence>
<comment type="similarity">
    <text evidence="4">Belongs to the dynein light intermediate chain family.</text>
</comment>
<keyword evidence="7" id="KW-0963">Cytoplasm</keyword>
<evidence type="ECO:0000256" key="13">
    <source>
        <dbReference type="ARBA" id="ARBA00023212"/>
    </source>
</evidence>
<evidence type="ECO:0000256" key="5">
    <source>
        <dbReference type="ARBA" id="ARBA00018863"/>
    </source>
</evidence>
<dbReference type="InterPro" id="IPR027417">
    <property type="entry name" value="P-loop_NTPase"/>
</dbReference>
<keyword evidence="9" id="KW-0970">Cilium biogenesis/degradation</keyword>
<comment type="subcellular location">
    <subcellularLocation>
        <location evidence="3">Cytoplasm</location>
        <location evidence="3">Cytoskeleton</location>
        <location evidence="3">Cilium axoneme</location>
    </subcellularLocation>
    <subcellularLocation>
        <location evidence="1">Cytoplasm</location>
        <location evidence="1">Cytoskeleton</location>
        <location evidence="1">Cilium basal body</location>
    </subcellularLocation>
    <subcellularLocation>
        <location evidence="2">Cytoplasm</location>
        <location evidence="2">Cytoskeleton</location>
        <location evidence="2">Microtubule organizing center</location>
        <location evidence="2">Centrosome</location>
    </subcellularLocation>
</comment>
<keyword evidence="6" id="KW-0217">Developmental protein</keyword>
<dbReference type="GeneID" id="101856789"/>
<keyword evidence="15" id="KW-1185">Reference proteome</keyword>
<evidence type="ECO:0000256" key="14">
    <source>
        <dbReference type="ARBA" id="ARBA00023273"/>
    </source>
</evidence>
<evidence type="ECO:0000256" key="2">
    <source>
        <dbReference type="ARBA" id="ARBA00004300"/>
    </source>
</evidence>
<evidence type="ECO:0000313" key="16">
    <source>
        <dbReference type="RefSeq" id="XP_005093750.1"/>
    </source>
</evidence>
<evidence type="ECO:0000256" key="3">
    <source>
        <dbReference type="ARBA" id="ARBA00004430"/>
    </source>
</evidence>
<evidence type="ECO:0000256" key="8">
    <source>
        <dbReference type="ARBA" id="ARBA00022701"/>
    </source>
</evidence>
<protein>
    <recommendedName>
        <fullName evidence="5">Cytoplasmic dynein 2 light intermediate chain 1</fullName>
    </recommendedName>
</protein>
<evidence type="ECO:0000256" key="12">
    <source>
        <dbReference type="ARBA" id="ARBA00023175"/>
    </source>
</evidence>
<reference evidence="16" key="1">
    <citation type="submission" date="2025-08" db="UniProtKB">
        <authorList>
            <consortium name="RefSeq"/>
        </authorList>
    </citation>
    <scope>IDENTIFICATION</scope>
</reference>
<keyword evidence="11" id="KW-0969">Cilium</keyword>
<dbReference type="Proteomes" id="UP000694888">
    <property type="component" value="Unplaced"/>
</dbReference>
<dbReference type="Gene3D" id="3.40.50.300">
    <property type="entry name" value="P-loop containing nucleotide triphosphate hydrolases"/>
    <property type="match status" value="1"/>
</dbReference>
<evidence type="ECO:0000313" key="15">
    <source>
        <dbReference type="Proteomes" id="UP000694888"/>
    </source>
</evidence>
<keyword evidence="13" id="KW-0206">Cytoskeleton</keyword>
<proteinExistence type="inferred from homology"/>
<evidence type="ECO:0000256" key="11">
    <source>
        <dbReference type="ARBA" id="ARBA00023069"/>
    </source>
</evidence>
<accession>A0ABM0JHG4</accession>
<dbReference type="PANTHER" id="PTHR13236:SF0">
    <property type="entry name" value="CYTOPLASMIC DYNEIN 2 LIGHT INTERMEDIATE CHAIN 1"/>
    <property type="match status" value="1"/>
</dbReference>
<evidence type="ECO:0000256" key="6">
    <source>
        <dbReference type="ARBA" id="ARBA00022473"/>
    </source>
</evidence>
<evidence type="ECO:0000256" key="9">
    <source>
        <dbReference type="ARBA" id="ARBA00022794"/>
    </source>
</evidence>
<dbReference type="PANTHER" id="PTHR13236">
    <property type="entry name" value="DYNEIN 2 LIGHT INTERMEDIATE CHAIN, ISOFORM 2"/>
    <property type="match status" value="1"/>
</dbReference>
<dbReference type="RefSeq" id="XP_005093750.1">
    <property type="nucleotide sequence ID" value="XM_005093693.3"/>
</dbReference>
<evidence type="ECO:0000256" key="1">
    <source>
        <dbReference type="ARBA" id="ARBA00004120"/>
    </source>
</evidence>
<evidence type="ECO:0000256" key="4">
    <source>
        <dbReference type="ARBA" id="ARBA00006831"/>
    </source>
</evidence>
<dbReference type="InterPro" id="IPR040045">
    <property type="entry name" value="DYNC2LI1"/>
</dbReference>
<dbReference type="SUPFAM" id="SSF52540">
    <property type="entry name" value="P-loop containing nucleoside triphosphate hydrolases"/>
    <property type="match status" value="1"/>
</dbReference>
<keyword evidence="10" id="KW-0243">Dynein</keyword>
<dbReference type="InterPro" id="IPR022780">
    <property type="entry name" value="Dynein_light_int_chain"/>
</dbReference>
<gene>
    <name evidence="16" type="primary">LOC101856789</name>
</gene>
<name>A0ABM0JHG4_APLCA</name>
<keyword evidence="8" id="KW-0493">Microtubule</keyword>
<sequence length="350" mass="39394">MMEKSLWDLAIVQAHDNKEEQSSSEESAIFLIGSRNSGKTSIILRFLDRDEPPKPTVALEYTFGRRPKGHNIAKDVGHIWELGGGTWLSKLMDVPINPNTLLHTTVVLVLDLSAPNEMWFTMETLMTAAKARLEEAINEAKSTDPYIKDKLRKKAMERVGEENPDKSMMDLFLLPLVIVGSKYDVFQDFDSEKRKVICKTLRFLALVHGASLQFFSVKQEQLVSRMRSLVNHHLFATAAGKSLQVDHNKPLSVPTGHDSLQQIGTPPLSDSDIGKIQAKTPMELWKVAFCGYFQQTSANNPAMVDDPAKDPQFAEPAIDTLRAQKDEELERYRRLAERRAKEARSGYIAA</sequence>
<evidence type="ECO:0000256" key="7">
    <source>
        <dbReference type="ARBA" id="ARBA00022490"/>
    </source>
</evidence>
<keyword evidence="12" id="KW-0505">Motor protein</keyword>
<keyword evidence="14" id="KW-0966">Cell projection</keyword>
<organism evidence="15 16">
    <name type="scientific">Aplysia californica</name>
    <name type="common">California sea hare</name>
    <dbReference type="NCBI Taxonomy" id="6500"/>
    <lineage>
        <taxon>Eukaryota</taxon>
        <taxon>Metazoa</taxon>
        <taxon>Spiralia</taxon>
        <taxon>Lophotrochozoa</taxon>
        <taxon>Mollusca</taxon>
        <taxon>Gastropoda</taxon>
        <taxon>Heterobranchia</taxon>
        <taxon>Euthyneura</taxon>
        <taxon>Tectipleura</taxon>
        <taxon>Aplysiida</taxon>
        <taxon>Aplysioidea</taxon>
        <taxon>Aplysiidae</taxon>
        <taxon>Aplysia</taxon>
    </lineage>
</organism>